<keyword evidence="2" id="KW-0813">Transport</keyword>
<dbReference type="GO" id="GO:0005886">
    <property type="term" value="C:plasma membrane"/>
    <property type="evidence" value="ECO:0007669"/>
    <property type="project" value="UniProtKB-SubCell"/>
</dbReference>
<proteinExistence type="predicted"/>
<dbReference type="Pfam" id="PF02653">
    <property type="entry name" value="BPD_transp_2"/>
    <property type="match status" value="1"/>
</dbReference>
<sequence>MSNEPIRNLNNGMSDINSTKKFSFTKLLIDNNTYIILLILIIVSSLLSSTFLTPINIRNIALQQAGPVLVAIGMLFVILTGGIDLSVGSLMAVGASVSSLLIKDLGMNFILAILIAMVVGLIFGLFTGILVSYGNFQGFVASLATMTIASGVAFVLTNGTPVILPAGTLDNIVDKKFFFPIIIIAALLIILFTLIQRYTGWGRIVIAIGSNPTAVQLAGIQTKRYIMSTYAVSGLLAALAGVFIAARSATGSATIGTGQELDAIAACVIGGASLAGGKGFVIKAVAGALILGLIGNIMNLMAVPSYPQDIIKGFIIIAAVFLQIFTSKSEKAV</sequence>
<dbReference type="EMBL" id="BMIR01000001">
    <property type="protein sequence ID" value="GGE27224.1"/>
    <property type="molecule type" value="Genomic_DNA"/>
</dbReference>
<evidence type="ECO:0000256" key="2">
    <source>
        <dbReference type="ARBA" id="ARBA00022448"/>
    </source>
</evidence>
<dbReference type="RefSeq" id="WP_229672155.1">
    <property type="nucleotide sequence ID" value="NZ_BMIR01000001.1"/>
</dbReference>
<dbReference type="CDD" id="cd06579">
    <property type="entry name" value="TM_PBP1_transp_AraH_like"/>
    <property type="match status" value="1"/>
</dbReference>
<gene>
    <name evidence="9" type="ORF">GCM10011391_01950</name>
</gene>
<protein>
    <submittedName>
        <fullName evidence="9">Monosaccharide-transporting ATPase</fullName>
    </submittedName>
</protein>
<evidence type="ECO:0000313" key="9">
    <source>
        <dbReference type="EMBL" id="GGE27224.1"/>
    </source>
</evidence>
<dbReference type="PANTHER" id="PTHR32196:SF21">
    <property type="entry name" value="ABC TRANSPORTER PERMEASE PROTEIN YPHD-RELATED"/>
    <property type="match status" value="1"/>
</dbReference>
<evidence type="ECO:0000256" key="7">
    <source>
        <dbReference type="ARBA" id="ARBA00023136"/>
    </source>
</evidence>
<keyword evidence="5 8" id="KW-0812">Transmembrane</keyword>
<keyword evidence="4" id="KW-0997">Cell inner membrane</keyword>
<keyword evidence="7 8" id="KW-0472">Membrane</keyword>
<feature type="transmembrane region" description="Helical" evidence="8">
    <location>
        <begin position="69"/>
        <end position="97"/>
    </location>
</feature>
<evidence type="ECO:0000313" key="10">
    <source>
        <dbReference type="Proteomes" id="UP000628775"/>
    </source>
</evidence>
<feature type="transmembrane region" description="Helical" evidence="8">
    <location>
        <begin position="34"/>
        <end position="57"/>
    </location>
</feature>
<comment type="caution">
    <text evidence="9">The sequence shown here is derived from an EMBL/GenBank/DDBJ whole genome shotgun (WGS) entry which is preliminary data.</text>
</comment>
<organism evidence="9 10">
    <name type="scientific">Pullulanibacillus camelliae</name>
    <dbReference type="NCBI Taxonomy" id="1707096"/>
    <lineage>
        <taxon>Bacteria</taxon>
        <taxon>Bacillati</taxon>
        <taxon>Bacillota</taxon>
        <taxon>Bacilli</taxon>
        <taxon>Bacillales</taxon>
        <taxon>Sporolactobacillaceae</taxon>
        <taxon>Pullulanibacillus</taxon>
    </lineage>
</organism>
<dbReference type="Proteomes" id="UP000628775">
    <property type="component" value="Unassembled WGS sequence"/>
</dbReference>
<feature type="transmembrane region" description="Helical" evidence="8">
    <location>
        <begin position="138"/>
        <end position="157"/>
    </location>
</feature>
<dbReference type="InterPro" id="IPR001851">
    <property type="entry name" value="ABC_transp_permease"/>
</dbReference>
<name>A0A8J2YB88_9BACL</name>
<dbReference type="PANTHER" id="PTHR32196">
    <property type="entry name" value="ABC TRANSPORTER PERMEASE PROTEIN YPHD-RELATED-RELATED"/>
    <property type="match status" value="1"/>
</dbReference>
<evidence type="ECO:0000256" key="4">
    <source>
        <dbReference type="ARBA" id="ARBA00022519"/>
    </source>
</evidence>
<reference evidence="9" key="2">
    <citation type="submission" date="2020-09" db="EMBL/GenBank/DDBJ databases">
        <authorList>
            <person name="Sun Q."/>
            <person name="Zhou Y."/>
        </authorList>
    </citation>
    <scope>NUCLEOTIDE SEQUENCE</scope>
    <source>
        <strain evidence="9">CGMCC 1.15371</strain>
    </source>
</reference>
<keyword evidence="10" id="KW-1185">Reference proteome</keyword>
<evidence type="ECO:0000256" key="3">
    <source>
        <dbReference type="ARBA" id="ARBA00022475"/>
    </source>
</evidence>
<feature type="transmembrane region" description="Helical" evidence="8">
    <location>
        <begin position="280"/>
        <end position="298"/>
    </location>
</feature>
<feature type="transmembrane region" description="Helical" evidence="8">
    <location>
        <begin position="177"/>
        <end position="195"/>
    </location>
</feature>
<comment type="subcellular location">
    <subcellularLocation>
        <location evidence="1">Cell membrane</location>
        <topology evidence="1">Multi-pass membrane protein</topology>
    </subcellularLocation>
</comment>
<evidence type="ECO:0000256" key="1">
    <source>
        <dbReference type="ARBA" id="ARBA00004651"/>
    </source>
</evidence>
<feature type="transmembrane region" description="Helical" evidence="8">
    <location>
        <begin position="109"/>
        <end position="131"/>
    </location>
</feature>
<accession>A0A8J2YB88</accession>
<evidence type="ECO:0000256" key="8">
    <source>
        <dbReference type="SAM" id="Phobius"/>
    </source>
</evidence>
<evidence type="ECO:0000256" key="6">
    <source>
        <dbReference type="ARBA" id="ARBA00022989"/>
    </source>
</evidence>
<dbReference type="GO" id="GO:0022857">
    <property type="term" value="F:transmembrane transporter activity"/>
    <property type="evidence" value="ECO:0007669"/>
    <property type="project" value="InterPro"/>
</dbReference>
<keyword evidence="3" id="KW-1003">Cell membrane</keyword>
<feature type="transmembrane region" description="Helical" evidence="8">
    <location>
        <begin position="310"/>
        <end position="326"/>
    </location>
</feature>
<dbReference type="AlphaFoldDB" id="A0A8J2YB88"/>
<feature type="transmembrane region" description="Helical" evidence="8">
    <location>
        <begin position="225"/>
        <end position="246"/>
    </location>
</feature>
<evidence type="ECO:0000256" key="5">
    <source>
        <dbReference type="ARBA" id="ARBA00022692"/>
    </source>
</evidence>
<reference evidence="9" key="1">
    <citation type="journal article" date="2014" name="Int. J. Syst. Evol. Microbiol.">
        <title>Complete genome sequence of Corynebacterium casei LMG S-19264T (=DSM 44701T), isolated from a smear-ripened cheese.</title>
        <authorList>
            <consortium name="US DOE Joint Genome Institute (JGI-PGF)"/>
            <person name="Walter F."/>
            <person name="Albersmeier A."/>
            <person name="Kalinowski J."/>
            <person name="Ruckert C."/>
        </authorList>
    </citation>
    <scope>NUCLEOTIDE SEQUENCE</scope>
    <source>
        <strain evidence="9">CGMCC 1.15371</strain>
    </source>
</reference>
<keyword evidence="6 8" id="KW-1133">Transmembrane helix</keyword>